<keyword evidence="1" id="KW-0472">Membrane</keyword>
<reference evidence="2" key="2">
    <citation type="submission" date="2020-05" db="EMBL/GenBank/DDBJ databases">
        <authorList>
            <person name="Kim H.-S."/>
            <person name="Proctor R.H."/>
            <person name="Brown D.W."/>
        </authorList>
    </citation>
    <scope>NUCLEOTIDE SEQUENCE</scope>
    <source>
        <strain evidence="2">NRRL 22465</strain>
    </source>
</reference>
<proteinExistence type="predicted"/>
<keyword evidence="1" id="KW-1133">Transmembrane helix</keyword>
<protein>
    <recommendedName>
        <fullName evidence="4">Sequence orphan</fullName>
    </recommendedName>
</protein>
<keyword evidence="1" id="KW-0812">Transmembrane</keyword>
<evidence type="ECO:0008006" key="4">
    <source>
        <dbReference type="Google" id="ProtNLM"/>
    </source>
</evidence>
<dbReference type="OrthoDB" id="275936at2759"/>
<sequence length="268" mass="29311">MAEVMSYKEQQRCTWEYFAVDLAAAAFASALVTPWVAAIDKIVFNKATTGQSGMSSVRKWASKPKSFFGALFIPFLVYFGTYATANLFDSFNAINNDLDPSSVCATPSKFLATTTVSSGLCIFKDAHVARMFSPSPVPLLSYALFTARDAVTIFASFNLPTMIAPKLAELPFSAVTPFASIFSSDESRLKLAQMLMPAASQLVSTPMHLLGLDLHCRKGQMAIRERLSVVRRFTGFATPLRMMRILPSFGIGSVANTGFRSSMMPRVM</sequence>
<accession>A0A8H4UF47</accession>
<evidence type="ECO:0000313" key="2">
    <source>
        <dbReference type="EMBL" id="KAF4974851.1"/>
    </source>
</evidence>
<evidence type="ECO:0000313" key="3">
    <source>
        <dbReference type="Proteomes" id="UP000635477"/>
    </source>
</evidence>
<dbReference type="PANTHER" id="PTHR37845">
    <property type="entry name" value="SEQUENCE ORPHAN"/>
    <property type="match status" value="1"/>
</dbReference>
<keyword evidence="3" id="KW-1185">Reference proteome</keyword>
<comment type="caution">
    <text evidence="2">The sequence shown here is derived from an EMBL/GenBank/DDBJ whole genome shotgun (WGS) entry which is preliminary data.</text>
</comment>
<gene>
    <name evidence="2" type="ORF">FZEAL_8312</name>
</gene>
<evidence type="ECO:0000256" key="1">
    <source>
        <dbReference type="SAM" id="Phobius"/>
    </source>
</evidence>
<feature type="transmembrane region" description="Helical" evidence="1">
    <location>
        <begin position="67"/>
        <end position="88"/>
    </location>
</feature>
<reference evidence="2" key="1">
    <citation type="journal article" date="2020" name="BMC Genomics">
        <title>Correction to: Identification and distribution of gene clusters required for synthesis of sphingolipid metabolism inhibitors in diverse species of the filamentous fungus Fusarium.</title>
        <authorList>
            <person name="Kim H.S."/>
            <person name="Lohmar J.M."/>
            <person name="Busman M."/>
            <person name="Brown D.W."/>
            <person name="Naumann T.A."/>
            <person name="Divon H.H."/>
            <person name="Lysoe E."/>
            <person name="Uhlig S."/>
            <person name="Proctor R.H."/>
        </authorList>
    </citation>
    <scope>NUCLEOTIDE SEQUENCE</scope>
    <source>
        <strain evidence="2">NRRL 22465</strain>
    </source>
</reference>
<dbReference type="InterPro" id="IPR038781">
    <property type="entry name" value="C365.16-ike"/>
</dbReference>
<dbReference type="GO" id="GO:0005739">
    <property type="term" value="C:mitochondrion"/>
    <property type="evidence" value="ECO:0007669"/>
    <property type="project" value="TreeGrafter"/>
</dbReference>
<dbReference type="AlphaFoldDB" id="A0A8H4UF47"/>
<dbReference type="EMBL" id="JABEYC010000700">
    <property type="protein sequence ID" value="KAF4974851.1"/>
    <property type="molecule type" value="Genomic_DNA"/>
</dbReference>
<name>A0A8H4UF47_9HYPO</name>
<dbReference type="PANTHER" id="PTHR37845:SF1">
    <property type="entry name" value="SEQUENCE ORPHAN"/>
    <property type="match status" value="1"/>
</dbReference>
<organism evidence="2 3">
    <name type="scientific">Fusarium zealandicum</name>
    <dbReference type="NCBI Taxonomy" id="1053134"/>
    <lineage>
        <taxon>Eukaryota</taxon>
        <taxon>Fungi</taxon>
        <taxon>Dikarya</taxon>
        <taxon>Ascomycota</taxon>
        <taxon>Pezizomycotina</taxon>
        <taxon>Sordariomycetes</taxon>
        <taxon>Hypocreomycetidae</taxon>
        <taxon>Hypocreales</taxon>
        <taxon>Nectriaceae</taxon>
        <taxon>Fusarium</taxon>
        <taxon>Fusarium staphyleae species complex</taxon>
    </lineage>
</organism>
<dbReference type="Proteomes" id="UP000635477">
    <property type="component" value="Unassembled WGS sequence"/>
</dbReference>